<evidence type="ECO:0000256" key="1">
    <source>
        <dbReference type="SAM" id="MobiDB-lite"/>
    </source>
</evidence>
<feature type="region of interest" description="Disordered" evidence="1">
    <location>
        <begin position="39"/>
        <end position="80"/>
    </location>
</feature>
<organism evidence="2 3">
    <name type="scientific">Deinococcus sonorensis</name>
    <dbReference type="NCBI Taxonomy" id="309891"/>
    <lineage>
        <taxon>Bacteria</taxon>
        <taxon>Thermotogati</taxon>
        <taxon>Deinococcota</taxon>
        <taxon>Deinococci</taxon>
        <taxon>Deinococcales</taxon>
        <taxon>Deinococcaceae</taxon>
        <taxon>Deinococcus</taxon>
    </lineage>
</organism>
<comment type="caution">
    <text evidence="2">The sequence shown here is derived from an EMBL/GenBank/DDBJ whole genome shotgun (WGS) entry which is preliminary data.</text>
</comment>
<evidence type="ECO:0000313" key="2">
    <source>
        <dbReference type="EMBL" id="MFC4456173.1"/>
    </source>
</evidence>
<dbReference type="RefSeq" id="WP_380130117.1">
    <property type="nucleotide sequence ID" value="NZ_JBHSEG010000016.1"/>
</dbReference>
<gene>
    <name evidence="2" type="ORF">ACFO0P_20545</name>
</gene>
<dbReference type="Pfam" id="PF13384">
    <property type="entry name" value="HTH_23"/>
    <property type="match status" value="1"/>
</dbReference>
<sequence length="80" mass="8696">MTRAQILLLADHSHGEGQTHQAIADVLGCSANRVSNVMRRSADEGLQGRSTSDLDLEPRTLRPRTTQTPTEATGGRSRLQ</sequence>
<accession>A0ABV8YGX7</accession>
<protein>
    <submittedName>
        <fullName evidence="2">Helix-turn-helix domain-containing protein</fullName>
    </submittedName>
</protein>
<dbReference type="Proteomes" id="UP001595939">
    <property type="component" value="Unassembled WGS sequence"/>
</dbReference>
<dbReference type="EMBL" id="JBHSEG010000016">
    <property type="protein sequence ID" value="MFC4456173.1"/>
    <property type="molecule type" value="Genomic_DNA"/>
</dbReference>
<reference evidence="3" key="1">
    <citation type="journal article" date="2019" name="Int. J. Syst. Evol. Microbiol.">
        <title>The Global Catalogue of Microorganisms (GCM) 10K type strain sequencing project: providing services to taxonomists for standard genome sequencing and annotation.</title>
        <authorList>
            <consortium name="The Broad Institute Genomics Platform"/>
            <consortium name="The Broad Institute Genome Sequencing Center for Infectious Disease"/>
            <person name="Wu L."/>
            <person name="Ma J."/>
        </authorList>
    </citation>
    <scope>NUCLEOTIDE SEQUENCE [LARGE SCALE GENOMIC DNA]</scope>
    <source>
        <strain evidence="3">CCUG 39970</strain>
    </source>
</reference>
<name>A0ABV8YGX7_9DEIO</name>
<keyword evidence="3" id="KW-1185">Reference proteome</keyword>
<proteinExistence type="predicted"/>
<evidence type="ECO:0000313" key="3">
    <source>
        <dbReference type="Proteomes" id="UP001595939"/>
    </source>
</evidence>